<comment type="caution">
    <text evidence="4">The sequence shown here is derived from an EMBL/GenBank/DDBJ whole genome shotgun (WGS) entry which is preliminary data.</text>
</comment>
<dbReference type="GO" id="GO:0017006">
    <property type="term" value="P:protein-tetrapyrrole linkage"/>
    <property type="evidence" value="ECO:0007669"/>
    <property type="project" value="UniProtKB-UniRule"/>
</dbReference>
<dbReference type="PANTHER" id="PTHR35137:SF1">
    <property type="entry name" value="CHROMOPHORE LYASE CRL, CHLOROPLASTIC"/>
    <property type="match status" value="1"/>
</dbReference>
<keyword evidence="5" id="KW-1185">Reference proteome</keyword>
<dbReference type="Proteomes" id="UP000252107">
    <property type="component" value="Unassembled WGS sequence"/>
</dbReference>
<dbReference type="EMBL" id="LXQD01000054">
    <property type="protein sequence ID" value="RCJ40208.1"/>
    <property type="molecule type" value="Genomic_DNA"/>
</dbReference>
<comment type="similarity">
    <text evidence="1 3">Belongs to the CpcT/CpeT biliprotein lyase family.</text>
</comment>
<evidence type="ECO:0000256" key="3">
    <source>
        <dbReference type="HAMAP-Rule" id="MF_01460"/>
    </source>
</evidence>
<accession>A0A367RUH5</accession>
<dbReference type="Gene3D" id="2.40.128.590">
    <property type="entry name" value="CpcT/CpeT domain"/>
    <property type="match status" value="1"/>
</dbReference>
<keyword evidence="2 3" id="KW-0456">Lyase</keyword>
<dbReference type="InterPro" id="IPR038672">
    <property type="entry name" value="CpcT/CpeT_sf"/>
</dbReference>
<protein>
    <recommendedName>
        <fullName evidence="3">Chromophore lyase CpcT/CpeT</fullName>
        <ecNumber evidence="3">4.-.-.-</ecNumber>
    </recommendedName>
</protein>
<dbReference type="HAMAP" id="MF_01460">
    <property type="entry name" value="Chrphore_lyase_CpxT"/>
    <property type="match status" value="1"/>
</dbReference>
<dbReference type="CDD" id="cd16338">
    <property type="entry name" value="CpcT"/>
    <property type="match status" value="1"/>
</dbReference>
<proteinExistence type="inferred from homology"/>
<evidence type="ECO:0000313" key="5">
    <source>
        <dbReference type="Proteomes" id="UP000252107"/>
    </source>
</evidence>
<evidence type="ECO:0000313" key="4">
    <source>
        <dbReference type="EMBL" id="RCJ40208.1"/>
    </source>
</evidence>
<name>A0A367RUH5_9NOSO</name>
<dbReference type="AlphaFoldDB" id="A0A367RUH5"/>
<gene>
    <name evidence="3" type="primary">cpcT</name>
    <name evidence="4" type="ORF">A6770_10710</name>
</gene>
<dbReference type="Pfam" id="PF06206">
    <property type="entry name" value="CpeT"/>
    <property type="match status" value="1"/>
</dbReference>
<dbReference type="GO" id="GO:0016829">
    <property type="term" value="F:lyase activity"/>
    <property type="evidence" value="ECO:0007669"/>
    <property type="project" value="UniProtKB-KW"/>
</dbReference>
<evidence type="ECO:0000256" key="2">
    <source>
        <dbReference type="ARBA" id="ARBA00023239"/>
    </source>
</evidence>
<dbReference type="PANTHER" id="PTHR35137">
    <property type="entry name" value="CHROMOPHORE LYASE CRL, CHLOROPLASTIC"/>
    <property type="match status" value="1"/>
</dbReference>
<sequence length="200" mass="22705">MSFLPNLIILGEYLAGEFDNREQALAEPVWYVNLRMWQRPVDLFREDSITLFAEQANIINLDRPYRQRIMRLMPSQDSGSTMIQYYMLKDPSALSGAGRNPALLKTLAIEQLDLLPGCILTVTQEILAPNSYKFAATPLPETRCSFTYLGKSVQVSLGFEATTAEFHSYDKGIDPETGKATWGAIIGPYRYTKREQYSLF</sequence>
<dbReference type="EC" id="4.-.-.-" evidence="3"/>
<reference evidence="4" key="1">
    <citation type="submission" date="2016-04" db="EMBL/GenBank/DDBJ databases">
        <authorList>
            <person name="Tabuchi Yagui T.R."/>
        </authorList>
    </citation>
    <scope>NUCLEOTIDE SEQUENCE [LARGE SCALE GENOMIC DNA]</scope>
    <source>
        <strain evidence="4">NIES-26</strain>
    </source>
</reference>
<comment type="function">
    <text evidence="3">Covalently attaches a chromophore to Cys residue(s) of phycobiliproteins.</text>
</comment>
<evidence type="ECO:0000256" key="1">
    <source>
        <dbReference type="ARBA" id="ARBA00008206"/>
    </source>
</evidence>
<organism evidence="4 5">
    <name type="scientific">Nostoc minutum NIES-26</name>
    <dbReference type="NCBI Taxonomy" id="1844469"/>
    <lineage>
        <taxon>Bacteria</taxon>
        <taxon>Bacillati</taxon>
        <taxon>Cyanobacteriota</taxon>
        <taxon>Cyanophyceae</taxon>
        <taxon>Nostocales</taxon>
        <taxon>Nostocaceae</taxon>
        <taxon>Nostoc</taxon>
    </lineage>
</organism>
<dbReference type="InterPro" id="IPR010404">
    <property type="entry name" value="CpcT/CpeT"/>
</dbReference>